<reference evidence="2" key="1">
    <citation type="journal article" date="2021" name="IMA Fungus">
        <title>Genomic characterization of three marine fungi, including Emericellopsis atlantica sp. nov. with signatures of a generalist lifestyle and marine biomass degradation.</title>
        <authorList>
            <person name="Hagestad O.C."/>
            <person name="Hou L."/>
            <person name="Andersen J.H."/>
            <person name="Hansen E.H."/>
            <person name="Altermark B."/>
            <person name="Li C."/>
            <person name="Kuhnert E."/>
            <person name="Cox R.J."/>
            <person name="Crous P.W."/>
            <person name="Spatafora J.W."/>
            <person name="Lail K."/>
            <person name="Amirebrahimi M."/>
            <person name="Lipzen A."/>
            <person name="Pangilinan J."/>
            <person name="Andreopoulos W."/>
            <person name="Hayes R.D."/>
            <person name="Ng V."/>
            <person name="Grigoriev I.V."/>
            <person name="Jackson S.A."/>
            <person name="Sutton T.D.S."/>
            <person name="Dobson A.D.W."/>
            <person name="Rama T."/>
        </authorList>
    </citation>
    <scope>NUCLEOTIDE SEQUENCE</scope>
    <source>
        <strain evidence="2">TS7</strain>
    </source>
</reference>
<keyword evidence="3" id="KW-1185">Reference proteome</keyword>
<proteinExistence type="predicted"/>
<dbReference type="AlphaFoldDB" id="A0A9P7ZEU2"/>
<dbReference type="GeneID" id="70293404"/>
<organism evidence="2 3">
    <name type="scientific">Emericellopsis atlantica</name>
    <dbReference type="NCBI Taxonomy" id="2614577"/>
    <lineage>
        <taxon>Eukaryota</taxon>
        <taxon>Fungi</taxon>
        <taxon>Dikarya</taxon>
        <taxon>Ascomycota</taxon>
        <taxon>Pezizomycotina</taxon>
        <taxon>Sordariomycetes</taxon>
        <taxon>Hypocreomycetidae</taxon>
        <taxon>Hypocreales</taxon>
        <taxon>Bionectriaceae</taxon>
        <taxon>Emericellopsis</taxon>
    </lineage>
</organism>
<comment type="caution">
    <text evidence="2">The sequence shown here is derived from an EMBL/GenBank/DDBJ whole genome shotgun (WGS) entry which is preliminary data.</text>
</comment>
<dbReference type="Proteomes" id="UP000887229">
    <property type="component" value="Unassembled WGS sequence"/>
</dbReference>
<accession>A0A9P7ZEU2</accession>
<evidence type="ECO:0000313" key="2">
    <source>
        <dbReference type="EMBL" id="KAG9250675.1"/>
    </source>
</evidence>
<dbReference type="EMBL" id="MU251275">
    <property type="protein sequence ID" value="KAG9250675.1"/>
    <property type="molecule type" value="Genomic_DNA"/>
</dbReference>
<dbReference type="RefSeq" id="XP_046114599.1">
    <property type="nucleotide sequence ID" value="XM_046262501.1"/>
</dbReference>
<evidence type="ECO:0000256" key="1">
    <source>
        <dbReference type="SAM" id="MobiDB-lite"/>
    </source>
</evidence>
<sequence length="411" mass="45830">MPQSCRPRRDPLRRIAAAVRQTAGKISQPQLSPEVRVHHREQAGDNAPGPSRLDMQIRGIYNSSTSAFTLPDDTKYPVTAEERECELKNENIRLEQEVTYYKSVVHRVLIPLILALGPLADNLRQSLRQPEAAFSGGGEPDPYLATGRRPERRELCKYLEHQRADRMMGHIEDDEPLHRHPSLADLRHIQGNGSSAPSTKDRVIELTKANGRMRSEIAKYRPLVLETMEEMLFGIEECARRLLCAGETAREIVRQSAESWPPSMNRHVLSNANVYRGHANGGSCFGQDNPRGCLRGHLPTDSTAPRGQAAHVRFAGADRPCRSTDNYATGGGQTVESIRQEHEYVSELIGCTSLHLVPQAWYVLGKLDRVIDKSCKDLERAGNDQPPRLATHLATGCFPTTFSPDHICQAS</sequence>
<protein>
    <submittedName>
        <fullName evidence="2">Uncharacterized protein</fullName>
    </submittedName>
</protein>
<gene>
    <name evidence="2" type="ORF">F5Z01DRAFT_640082</name>
</gene>
<name>A0A9P7ZEU2_9HYPO</name>
<evidence type="ECO:0000313" key="3">
    <source>
        <dbReference type="Proteomes" id="UP000887229"/>
    </source>
</evidence>
<feature type="region of interest" description="Disordered" evidence="1">
    <location>
        <begin position="20"/>
        <end position="52"/>
    </location>
</feature>